<protein>
    <recommendedName>
        <fullName evidence="3">VIT domain-containing protein</fullName>
    </recommendedName>
</protein>
<dbReference type="PROSITE" id="PS51468">
    <property type="entry name" value="VIT"/>
    <property type="match status" value="1"/>
</dbReference>
<dbReference type="SUPFAM" id="SSF53300">
    <property type="entry name" value="vWA-like"/>
    <property type="match status" value="1"/>
</dbReference>
<dbReference type="RefSeq" id="WP_088254035.1">
    <property type="nucleotide sequence ID" value="NZ_NIDE01000004.1"/>
</dbReference>
<feature type="transmembrane region" description="Helical" evidence="2">
    <location>
        <begin position="92"/>
        <end position="114"/>
    </location>
</feature>
<dbReference type="Gene3D" id="1.25.40.10">
    <property type="entry name" value="Tetratricopeptide repeat domain"/>
    <property type="match status" value="2"/>
</dbReference>
<evidence type="ECO:0000259" key="3">
    <source>
        <dbReference type="PROSITE" id="PS51468"/>
    </source>
</evidence>
<reference evidence="5" key="1">
    <citation type="submission" date="2017-06" db="EMBL/GenBank/DDBJ databases">
        <title>Genome analysis of Fimbriiglobus ruber SP5, the first member of the order Planctomycetales with confirmed chitinolytic capability.</title>
        <authorList>
            <person name="Ravin N.V."/>
            <person name="Rakitin A.L."/>
            <person name="Ivanova A.A."/>
            <person name="Beletsky A.V."/>
            <person name="Kulichevskaya I.S."/>
            <person name="Mardanov A.V."/>
            <person name="Dedysh S.N."/>
        </authorList>
    </citation>
    <scope>NUCLEOTIDE SEQUENCE [LARGE SCALE GENOMIC DNA]</scope>
    <source>
        <strain evidence="5">SP5</strain>
    </source>
</reference>
<dbReference type="Pfam" id="PF08487">
    <property type="entry name" value="VIT"/>
    <property type="match status" value="1"/>
</dbReference>
<evidence type="ECO:0000256" key="1">
    <source>
        <dbReference type="PROSITE-ProRule" id="PRU00339"/>
    </source>
</evidence>
<evidence type="ECO:0000313" key="4">
    <source>
        <dbReference type="EMBL" id="OWK43137.1"/>
    </source>
</evidence>
<proteinExistence type="predicted"/>
<dbReference type="InterPro" id="IPR036465">
    <property type="entry name" value="vWFA_dom_sf"/>
</dbReference>
<keyword evidence="2" id="KW-0472">Membrane</keyword>
<dbReference type="Proteomes" id="UP000214646">
    <property type="component" value="Unassembled WGS sequence"/>
</dbReference>
<dbReference type="EMBL" id="NIDE01000004">
    <property type="protein sequence ID" value="OWK43137.1"/>
    <property type="molecule type" value="Genomic_DNA"/>
</dbReference>
<keyword evidence="2" id="KW-0812">Transmembrane</keyword>
<dbReference type="PANTHER" id="PTHR45737:SF6">
    <property type="entry name" value="VON WILLEBRAND FACTOR A DOMAIN-CONTAINING PROTEIN 5A"/>
    <property type="match status" value="1"/>
</dbReference>
<dbReference type="InterPro" id="IPR013694">
    <property type="entry name" value="VIT"/>
</dbReference>
<evidence type="ECO:0000313" key="5">
    <source>
        <dbReference type="Proteomes" id="UP000214646"/>
    </source>
</evidence>
<dbReference type="PANTHER" id="PTHR45737">
    <property type="entry name" value="VON WILLEBRAND FACTOR A DOMAIN-CONTAINING PROTEIN 5A"/>
    <property type="match status" value="1"/>
</dbReference>
<dbReference type="Pfam" id="PF13768">
    <property type="entry name" value="VWA_3"/>
    <property type="match status" value="1"/>
</dbReference>
<dbReference type="InterPro" id="IPR002035">
    <property type="entry name" value="VWF_A"/>
</dbReference>
<evidence type="ECO:0000256" key="2">
    <source>
        <dbReference type="SAM" id="Phobius"/>
    </source>
</evidence>
<feature type="domain" description="VIT" evidence="3">
    <location>
        <begin position="434"/>
        <end position="562"/>
    </location>
</feature>
<feature type="repeat" description="TPR" evidence="1">
    <location>
        <begin position="3025"/>
        <end position="3058"/>
    </location>
</feature>
<dbReference type="Gene3D" id="3.40.50.410">
    <property type="entry name" value="von Willebrand factor, type A domain"/>
    <property type="match status" value="1"/>
</dbReference>
<keyword evidence="5" id="KW-1185">Reference proteome</keyword>
<organism evidence="4 5">
    <name type="scientific">Fimbriiglobus ruber</name>
    <dbReference type="NCBI Taxonomy" id="1908690"/>
    <lineage>
        <taxon>Bacteria</taxon>
        <taxon>Pseudomonadati</taxon>
        <taxon>Planctomycetota</taxon>
        <taxon>Planctomycetia</taxon>
        <taxon>Gemmatales</taxon>
        <taxon>Gemmataceae</taxon>
        <taxon>Fimbriiglobus</taxon>
    </lineage>
</organism>
<dbReference type="OrthoDB" id="9784383at2"/>
<dbReference type="InterPro" id="IPR019734">
    <property type="entry name" value="TPR_rpt"/>
</dbReference>
<dbReference type="SUPFAM" id="SSF48452">
    <property type="entry name" value="TPR-like"/>
    <property type="match status" value="1"/>
</dbReference>
<comment type="caution">
    <text evidence="4">The sequence shown here is derived from an EMBL/GenBank/DDBJ whole genome shotgun (WGS) entry which is preliminary data.</text>
</comment>
<keyword evidence="2" id="KW-1133">Transmembrane helix</keyword>
<dbReference type="PROSITE" id="PS50005">
    <property type="entry name" value="TPR"/>
    <property type="match status" value="2"/>
</dbReference>
<dbReference type="SMART" id="SM00609">
    <property type="entry name" value="VIT"/>
    <property type="match status" value="1"/>
</dbReference>
<gene>
    <name evidence="4" type="ORF">FRUB_02736</name>
</gene>
<feature type="repeat" description="TPR" evidence="1">
    <location>
        <begin position="2957"/>
        <end position="2990"/>
    </location>
</feature>
<sequence length="3149" mass="346902">MTPPDHTPDDDERLADLLAAAGADAPPPDPAFLAWQRDLSTEAFLATHSGFAPNPSINGDGTTAVPPAGAEIVPPITPSSLAPNRRRKMFSVLVKLTTAAIAAAVLVATGVHFWPSGQPEARLAQVLDRAADAETLHLQVITGDTPRDVWVAHPDRIRWDDSADRYQIARGDLVYTIDEKANRATVVAKSYFRPDRRGLNLFALVNVSTPSPDRVRVARSERIERDGATVDRFYVSCGGEEAVIEADALTGDLRSVQTFELGRGGRHDLVATFVVLAQNAPVPAEKFVVADTLSEDGRVGKVADVQGVVSIKPMTAQRWTPVRPNAVLLPGDWVRADLRGANAASLKLLPRATVVVGPGGLLEVVKPTQLRLHEGEVEITPAKNTPVELLGPGDQKIVVKEKTHYRVEKEQFVQVTKEPVWLKGFKGTSANESLGELVAKVDGRNVPLTVGYHKVSVDIRDQIARTTIEESFVNHTNAQLEGTFHFPLPQDASISGFAMWIGNEMVEADVVEKQRAREIYEEIMREKRDPGLLEWAGGNVFKARVWPIFPHSEKRIRITYTQVLPLKANRYRYSYALQSEMLQQHPLRDLSIDVTVASAAPLKSVLSPTHVARASKTDHAAKLEFSAQEYTPIKDFEVVVDVAAAAPEVVVVPHRRGADGYFLAQVTPPAGDAAERDTLPDGNPLELVLVCDTSASVDPHQRSTQTALAASLLGALTPADTFNLATCDVAAEWVFDRTQPATPDNVRKATAFLAGRTSLGWTDLDTAFAAAFKQCGPKGHVVYLGDGISTTGDANPQALAARVQALYTANGTTAAVHTVALGSTFEPGVMRTLSRLGGGSFRRVTTEQGPTAVALELLGELTRPPVRDLKVEFRGWQTARVYPETLANLSPGTQQILTGRYLPEGKDQTGEVVVTGSRDGKEVKYTAKAILKDAESGNSFIPRLWARAHLDKLLEQPQTPAVRDDVIALSEEFHIMTPYTSFLVLESDADRARFKVQRRFQMRDGEQFFAKGRDDAGYALAREQMKRAGTWRAGLRRNALAALSLLGRSPNDVRGIEKLAKALLAPTSSPSTAYPYYEDGPVAGLGRNRYAESEFEELGAAARESGEYFGGLAERNKGLVDDLAPISDTTRLAGMAGRSRGLAPGFLPRGDIDDDFFADKDAKSLGDLSDKKALGFKQLRDAEAFDALPDLETFDRQGLEFDSRSGVMPISGRRMLHGGFGGGGFARSPQWRTVDAGIIGGLTVMVPHSYSQRAPQQTQWFNPLFPELPVPVAAPKAAPKSDWPQDARDLARSVWHSDALAKIAGGLRIERKTESFRPAENVPSGHERDLELYSPGGWVTQYASDAGRSVIEWCDGKERGTYTRAFLLGRVRPSLATDLRAPAFDLPGHSLAPLDETYAHLTAAVEKADGGMVLVLKQTAQNNEIRYSIDTDKRAVTRIEHRTAGKPSTTTTYGDFVEAGGLWWPRRTETVHPEYQRRPSVRVIQTVTALTADEFAAQVKQTLADRPNALLLRTPGPTVLAAKKALAAGKATADDEFTLLNFYAAFQQWAKASEHLAALEKRTADKPGARWLRTAVLAGSRRNEELRRRLLDEADQTARLPAGGDRVAIATYLLSQSQSALSYTEQLDVLDRLAVAYAGLPKSYDAFKQWKQQRAQALAVSGRPDKAIALRKELAEENPGDESLQVQYANELFQRGDHEAAFAWLKKLFAAGGKEHLRAQYADWLEQLNRFTDLAAFTADWAKVSPNDESVYKRQLSALIYGGAEAQANELIAKWLTAAQVKGDVAPAAVARFRAAAATAGGSGHNINADRIDPRWIKPLATAARFFIGHPKHGDLTLAVLFTNRFNLTDEGLRVREDLFRWLIEHVSTLPVPQLAEQIRSAVSYPTTTDKAVWVKLTNDIRTRWAAEKDSQLKDQLGGVIEMMMTQRIGGDEYRDFLRERYKAATERTRDQYASQLFQSLISTTWTAEHETEALSLARTPVDIYTLTDRMVQGRYEVLQKTITSPEKLTRTELAKKRAELLTQARTEYADRLKDAGKTLPADLQPWAAIDRLYLLTRAGVDAKPLAAECWAFLGATPPKSADEGEATPAQQLAEILRHRYLSLALYFAAQSGAAPDLTDRALKYLDAGAAADADNPFWRAVTFQLLVALERPKELEAALTTWVAAGDADGRWRTALGYVRAELGQLKEAIALLETVRHDGDLGPADYRALAGWYMAVNDRAAHEKALVDALKSTDENTLSYFLQGHINAWRNGGAHAPTALDANVIRAFAVVFEKSASPQNYQWLLREAYLATHDFRLLAAVCDSVVGQSAGKIYPFLLSLQTVFNEIRDEAVVDEMAARIDTLRATTKTPTDARALDLLEMQVRRRAAELKNQPGPHADRALAALKRAYARPWADGERLLMGDLLRGLGRIAHADLAAEQRRELHELHAAAAPATLDRLRLAQSYATTLGSYDRHAEGAVLLDADLAAFVKASDGITPDFATSAVTDLVNLHEGARQYAQAEALLQQLAKNPTNEQQKIWFDTQLDELYSHAIRADATVALGTGEALYKALERRMVREAAATYSHNRYQVISRLCTLYQTAHEKKYPGQNDLLAFSRNDLPGLLKMQGNLYHQIVSVVAQRISALHGPQEIVDFLVTRIEQEPSWLRWNNQDGWSQHHWMLAQHRTAAKNLPAALDARLLKLVLTRLREDLINRVQRYQTMCYAHNGYYWAEKEPEFVQVAEEVYAAQKTSVAAVRYIADYFARGCNHRDRAIEILFAAHEKKLLDEGGLTQLVNVLREAGRYGEQIPILTLLIGMTPDNVWYRTELCRAYIHTGRLDDRATAFAAAEAHFRAKDRWTEDAMAPLALVATDTQLYDRGVAISGELIPLCQRSGQARQHGTLSGYYQVLARAQAGLGHTAEAVDAASGAIVSWGSDVNNRANALNELRNVIAASPNLDGFVAHLDAKTAETGLLNPIVRKAVGQVYHSQSKFPQAIAQLQLAMNAQPNDAETLNLLIDCFDKMKNPDGAIGQILRTLELSRRDIKRYEDLGKRYETTDRRAEAERAYTSIVEVTPNESEGHTLLAQIRERQGRWADAIGQWEQVARIRALEPDGLLGLAAAQLHEKQYVKAAETMEKLKARTWPPHAANAPGRIAELDRQLREGQLAK</sequence>
<accession>A0A225E410</accession>
<keyword evidence="1" id="KW-0802">TPR repeat</keyword>
<dbReference type="SMART" id="SM00028">
    <property type="entry name" value="TPR"/>
    <property type="match status" value="4"/>
</dbReference>
<name>A0A225E410_9BACT</name>
<dbReference type="InterPro" id="IPR011990">
    <property type="entry name" value="TPR-like_helical_dom_sf"/>
</dbReference>